<dbReference type="STRING" id="105984.A0A427XKN7"/>
<dbReference type="PRINTS" id="PR00080">
    <property type="entry name" value="SDRFAMILY"/>
</dbReference>
<sequence>MDIESLFSVKGKVVLVTGGGRGVGEMIATGFVTNGAKVYISSRDVKACEETAKALTARGPGQCIAIPGDLSKYDECIRLAKEIEKREPVLNVLVNNSGATWGASLAEYPDSAFTKLLTLNVQRVFTLTQALMPLIEKGGKRDGCGRVINIGSINGVSVPAMETFAYSASKAALHQLTRHLAAFVDGSVTVNALALGPFRSKMMKSTLEAGEEVIAGGLPSKRIGNPSDVAAATLWLSGKGGEWITGTVIPIDGGSLLTGSKL</sequence>
<reference evidence="5 6" key="1">
    <citation type="submission" date="2018-11" db="EMBL/GenBank/DDBJ databases">
        <title>Genome sequence of Apiotrichum porosum DSM 27194.</title>
        <authorList>
            <person name="Aliyu H."/>
            <person name="Gorte O."/>
            <person name="Ochsenreither K."/>
        </authorList>
    </citation>
    <scope>NUCLEOTIDE SEQUENCE [LARGE SCALE GENOMIC DNA]</scope>
    <source>
        <strain evidence="5 6">DSM 27194</strain>
    </source>
</reference>
<dbReference type="RefSeq" id="XP_028474510.1">
    <property type="nucleotide sequence ID" value="XM_028617203.1"/>
</dbReference>
<dbReference type="Pfam" id="PF00106">
    <property type="entry name" value="adh_short"/>
    <property type="match status" value="1"/>
</dbReference>
<name>A0A427XKN7_9TREE</name>
<dbReference type="FunFam" id="3.40.50.720:FF:000084">
    <property type="entry name" value="Short-chain dehydrogenase reductase"/>
    <property type="match status" value="1"/>
</dbReference>
<keyword evidence="6" id="KW-1185">Reference proteome</keyword>
<dbReference type="InterPro" id="IPR052178">
    <property type="entry name" value="Sec_Metab_Biosynth_SDR"/>
</dbReference>
<proteinExistence type="inferred from homology"/>
<dbReference type="AlphaFoldDB" id="A0A427XKN7"/>
<dbReference type="EMBL" id="RSCE01000010">
    <property type="protein sequence ID" value="RSH79363.1"/>
    <property type="molecule type" value="Genomic_DNA"/>
</dbReference>
<protein>
    <recommendedName>
        <fullName evidence="7">Beta-ketoacyl reductase</fullName>
    </recommendedName>
</protein>
<dbReference type="InterPro" id="IPR002347">
    <property type="entry name" value="SDR_fam"/>
</dbReference>
<comment type="similarity">
    <text evidence="1 4">Belongs to the short-chain dehydrogenases/reductases (SDR) family.</text>
</comment>
<dbReference type="Proteomes" id="UP000279236">
    <property type="component" value="Unassembled WGS sequence"/>
</dbReference>
<dbReference type="GO" id="GO:0016491">
    <property type="term" value="F:oxidoreductase activity"/>
    <property type="evidence" value="ECO:0007669"/>
    <property type="project" value="UniProtKB-KW"/>
</dbReference>
<dbReference type="InterPro" id="IPR036291">
    <property type="entry name" value="NAD(P)-bd_dom_sf"/>
</dbReference>
<organism evidence="5 6">
    <name type="scientific">Apiotrichum porosum</name>
    <dbReference type="NCBI Taxonomy" id="105984"/>
    <lineage>
        <taxon>Eukaryota</taxon>
        <taxon>Fungi</taxon>
        <taxon>Dikarya</taxon>
        <taxon>Basidiomycota</taxon>
        <taxon>Agaricomycotina</taxon>
        <taxon>Tremellomycetes</taxon>
        <taxon>Trichosporonales</taxon>
        <taxon>Trichosporonaceae</taxon>
        <taxon>Apiotrichum</taxon>
    </lineage>
</organism>
<gene>
    <name evidence="5" type="ORF">EHS24_001405</name>
</gene>
<dbReference type="OrthoDB" id="2898618at2759"/>
<dbReference type="PROSITE" id="PS00061">
    <property type="entry name" value="ADH_SHORT"/>
    <property type="match status" value="1"/>
</dbReference>
<dbReference type="Gene3D" id="3.40.50.720">
    <property type="entry name" value="NAD(P)-binding Rossmann-like Domain"/>
    <property type="match status" value="1"/>
</dbReference>
<dbReference type="PRINTS" id="PR00081">
    <property type="entry name" value="GDHRDH"/>
</dbReference>
<dbReference type="SUPFAM" id="SSF51735">
    <property type="entry name" value="NAD(P)-binding Rossmann-fold domains"/>
    <property type="match status" value="1"/>
</dbReference>
<dbReference type="PANTHER" id="PTHR43618:SF17">
    <property type="entry name" value="RHAMNOLIPIDS BIOSYNTHESIS 3-OXOACYL-[ACYL-CARRIER-PROTEIN] REDUCTASE"/>
    <property type="match status" value="1"/>
</dbReference>
<evidence type="ECO:0000256" key="4">
    <source>
        <dbReference type="RuleBase" id="RU000363"/>
    </source>
</evidence>
<evidence type="ECO:0008006" key="7">
    <source>
        <dbReference type="Google" id="ProtNLM"/>
    </source>
</evidence>
<comment type="caution">
    <text evidence="5">The sequence shown here is derived from an EMBL/GenBank/DDBJ whole genome shotgun (WGS) entry which is preliminary data.</text>
</comment>
<evidence type="ECO:0000313" key="6">
    <source>
        <dbReference type="Proteomes" id="UP000279236"/>
    </source>
</evidence>
<evidence type="ECO:0000256" key="3">
    <source>
        <dbReference type="ARBA" id="ARBA00023002"/>
    </source>
</evidence>
<dbReference type="GeneID" id="39585948"/>
<dbReference type="InterPro" id="IPR020904">
    <property type="entry name" value="Sc_DH/Rdtase_CS"/>
</dbReference>
<evidence type="ECO:0000256" key="2">
    <source>
        <dbReference type="ARBA" id="ARBA00022857"/>
    </source>
</evidence>
<evidence type="ECO:0000313" key="5">
    <source>
        <dbReference type="EMBL" id="RSH79363.1"/>
    </source>
</evidence>
<evidence type="ECO:0000256" key="1">
    <source>
        <dbReference type="ARBA" id="ARBA00006484"/>
    </source>
</evidence>
<dbReference type="PANTHER" id="PTHR43618">
    <property type="entry name" value="7-ALPHA-HYDROXYSTEROID DEHYDROGENASE"/>
    <property type="match status" value="1"/>
</dbReference>
<accession>A0A427XKN7</accession>
<keyword evidence="3" id="KW-0560">Oxidoreductase</keyword>
<keyword evidence="2" id="KW-0521">NADP</keyword>